<dbReference type="AlphaFoldDB" id="A0A1M7JSC6"/>
<dbReference type="SFLD" id="SFLDG01129">
    <property type="entry name" value="C1.5:_HAD__Beta-PGM__Phosphata"/>
    <property type="match status" value="1"/>
</dbReference>
<dbReference type="Gene3D" id="1.10.150.240">
    <property type="entry name" value="Putative phosphatase, domain 2"/>
    <property type="match status" value="1"/>
</dbReference>
<proteinExistence type="inferred from homology"/>
<dbReference type="Pfam" id="PF00702">
    <property type="entry name" value="Hydrolase"/>
    <property type="match status" value="1"/>
</dbReference>
<evidence type="ECO:0000256" key="2">
    <source>
        <dbReference type="ARBA" id="ARBA00006171"/>
    </source>
</evidence>
<dbReference type="InterPro" id="IPR006439">
    <property type="entry name" value="HAD-SF_hydro_IA"/>
</dbReference>
<dbReference type="Gene3D" id="3.40.50.1000">
    <property type="entry name" value="HAD superfamily/HAD-like"/>
    <property type="match status" value="1"/>
</dbReference>
<dbReference type="RefSeq" id="WP_073499993.1">
    <property type="nucleotide sequence ID" value="NZ_FRBI01000012.1"/>
</dbReference>
<name>A0A1M7JSC6_9ACTN</name>
<dbReference type="SUPFAM" id="SSF56784">
    <property type="entry name" value="HAD-like"/>
    <property type="match status" value="1"/>
</dbReference>
<organism evidence="5 6">
    <name type="scientific">Actinacidiphila paucisporea</name>
    <dbReference type="NCBI Taxonomy" id="310782"/>
    <lineage>
        <taxon>Bacteria</taxon>
        <taxon>Bacillati</taxon>
        <taxon>Actinomycetota</taxon>
        <taxon>Actinomycetes</taxon>
        <taxon>Kitasatosporales</taxon>
        <taxon>Streptomycetaceae</taxon>
        <taxon>Actinacidiphila</taxon>
    </lineage>
</organism>
<dbReference type="STRING" id="310782.SAMN05216499_11231"/>
<dbReference type="InterPro" id="IPR051600">
    <property type="entry name" value="Beta-PGM-like"/>
</dbReference>
<dbReference type="InterPro" id="IPR023214">
    <property type="entry name" value="HAD_sf"/>
</dbReference>
<dbReference type="GO" id="GO:0003824">
    <property type="term" value="F:catalytic activity"/>
    <property type="evidence" value="ECO:0007669"/>
    <property type="project" value="UniProtKB-ARBA"/>
</dbReference>
<dbReference type="InterPro" id="IPR023198">
    <property type="entry name" value="PGP-like_dom2"/>
</dbReference>
<protein>
    <submittedName>
        <fullName evidence="5">Haloacid dehalogenase superfamily, subfamily IA, variant 3 with third motif having DD or ED</fullName>
    </submittedName>
</protein>
<dbReference type="NCBIfam" id="TIGR01509">
    <property type="entry name" value="HAD-SF-IA-v3"/>
    <property type="match status" value="1"/>
</dbReference>
<dbReference type="PANTHER" id="PTHR46193">
    <property type="entry name" value="6-PHOSPHOGLUCONATE PHOSPHATASE"/>
    <property type="match status" value="1"/>
</dbReference>
<evidence type="ECO:0000256" key="4">
    <source>
        <dbReference type="ARBA" id="ARBA00022842"/>
    </source>
</evidence>
<gene>
    <name evidence="5" type="ORF">SAMN05216499_11231</name>
</gene>
<dbReference type="CDD" id="cd07526">
    <property type="entry name" value="HAD_BPGM_like"/>
    <property type="match status" value="1"/>
</dbReference>
<keyword evidence="4" id="KW-0460">Magnesium</keyword>
<dbReference type="SFLD" id="SFLDS00003">
    <property type="entry name" value="Haloacid_Dehalogenase"/>
    <property type="match status" value="1"/>
</dbReference>
<evidence type="ECO:0000313" key="5">
    <source>
        <dbReference type="EMBL" id="SHM55888.1"/>
    </source>
</evidence>
<comment type="similarity">
    <text evidence="2">Belongs to the HAD-like hydrolase superfamily. CbbY/CbbZ/Gph/YieH family.</text>
</comment>
<keyword evidence="6" id="KW-1185">Reference proteome</keyword>
<comment type="cofactor">
    <cofactor evidence="1">
        <name>Mg(2+)</name>
        <dbReference type="ChEBI" id="CHEBI:18420"/>
    </cofactor>
</comment>
<dbReference type="GO" id="GO:0046872">
    <property type="term" value="F:metal ion binding"/>
    <property type="evidence" value="ECO:0007669"/>
    <property type="project" value="UniProtKB-KW"/>
</dbReference>
<evidence type="ECO:0000313" key="6">
    <source>
        <dbReference type="Proteomes" id="UP000184111"/>
    </source>
</evidence>
<accession>A0A1M7JSC6</accession>
<dbReference type="EMBL" id="FRBI01000012">
    <property type="protein sequence ID" value="SHM55888.1"/>
    <property type="molecule type" value="Genomic_DNA"/>
</dbReference>
<sequence length="219" mass="23550">MNATRPEPPDLVVFDCDGVLVDSEKIAVAIDVRMLAELGWPLSQDEVVERFVGRSFADMGAEIAAHLGRPLPDDWDARYRQLYRDAFEAALTPVDGVVEALDALTVPVCVASSTSHRGLRHTLGLTGLYDRFAGRIFSAEDVTRGKPAPDLFLHAARTLGVDPARCAVVEDSPYGVAAARAAGMRAYGYCGGLTPAHRLEGPGTTVFDDMRKLPALLQG</sequence>
<evidence type="ECO:0000256" key="1">
    <source>
        <dbReference type="ARBA" id="ARBA00001946"/>
    </source>
</evidence>
<reference evidence="5 6" key="1">
    <citation type="submission" date="2016-11" db="EMBL/GenBank/DDBJ databases">
        <authorList>
            <person name="Jaros S."/>
            <person name="Januszkiewicz K."/>
            <person name="Wedrychowicz H."/>
        </authorList>
    </citation>
    <scope>NUCLEOTIDE SEQUENCE [LARGE SCALE GENOMIC DNA]</scope>
    <source>
        <strain evidence="5 6">CGMCC 4.2025</strain>
    </source>
</reference>
<dbReference type="InterPro" id="IPR036412">
    <property type="entry name" value="HAD-like_sf"/>
</dbReference>
<dbReference type="SFLD" id="SFLDG01135">
    <property type="entry name" value="C1.5.6:_HAD__Beta-PGM__Phospha"/>
    <property type="match status" value="1"/>
</dbReference>
<dbReference type="Proteomes" id="UP000184111">
    <property type="component" value="Unassembled WGS sequence"/>
</dbReference>
<keyword evidence="3" id="KW-0479">Metal-binding</keyword>
<evidence type="ECO:0000256" key="3">
    <source>
        <dbReference type="ARBA" id="ARBA00022723"/>
    </source>
</evidence>
<dbReference type="PANTHER" id="PTHR46193:SF10">
    <property type="entry name" value="6-PHOSPHOGLUCONATE PHOSPHATASE"/>
    <property type="match status" value="1"/>
</dbReference>